<gene>
    <name evidence="8" type="ORF">H8F01_20190</name>
</gene>
<dbReference type="PANTHER" id="PTHR36838">
    <property type="entry name" value="AUXIN EFFLUX CARRIER FAMILY PROTEIN"/>
    <property type="match status" value="1"/>
</dbReference>
<keyword evidence="6 7" id="KW-0472">Membrane</keyword>
<keyword evidence="2" id="KW-0813">Transport</keyword>
<evidence type="ECO:0000256" key="1">
    <source>
        <dbReference type="ARBA" id="ARBA00004141"/>
    </source>
</evidence>
<evidence type="ECO:0000256" key="4">
    <source>
        <dbReference type="ARBA" id="ARBA00022692"/>
    </source>
</evidence>
<keyword evidence="4 7" id="KW-0812">Transmembrane</keyword>
<evidence type="ECO:0000256" key="2">
    <source>
        <dbReference type="ARBA" id="ARBA00022448"/>
    </source>
</evidence>
<evidence type="ECO:0000256" key="5">
    <source>
        <dbReference type="ARBA" id="ARBA00022989"/>
    </source>
</evidence>
<name>A0A7G8QAY3_9GAMM</name>
<keyword evidence="9" id="KW-1185">Reference proteome</keyword>
<evidence type="ECO:0000256" key="7">
    <source>
        <dbReference type="SAM" id="Phobius"/>
    </source>
</evidence>
<proteinExistence type="predicted"/>
<feature type="transmembrane region" description="Helical" evidence="7">
    <location>
        <begin position="39"/>
        <end position="59"/>
    </location>
</feature>
<evidence type="ECO:0000313" key="9">
    <source>
        <dbReference type="Proteomes" id="UP000515873"/>
    </source>
</evidence>
<reference evidence="8 9" key="1">
    <citation type="submission" date="2020-08" db="EMBL/GenBank/DDBJ databases">
        <title>Dyella sp. G9 isolated from forest soil.</title>
        <authorList>
            <person name="Fu J."/>
            <person name="Qiu L."/>
        </authorList>
    </citation>
    <scope>NUCLEOTIDE SEQUENCE [LARGE SCALE GENOMIC DNA]</scope>
    <source>
        <strain evidence="8 9">G9</strain>
    </source>
</reference>
<feature type="transmembrane region" description="Helical" evidence="7">
    <location>
        <begin position="65"/>
        <end position="83"/>
    </location>
</feature>
<evidence type="ECO:0000313" key="8">
    <source>
        <dbReference type="EMBL" id="QNK03941.1"/>
    </source>
</evidence>
<dbReference type="AlphaFoldDB" id="A0A7G8QAY3"/>
<sequence length="311" mass="32406">MMNVLLNIVLPVFALIGAGWLARRKQWLGPTAAAELNRFVVYVAMPALLFRIMATASWSDLAQPGFTAAFGIGCGVIFVAAIAQGRRRGHDLADASLGGLNASYANVGFIGFPLCLAAFGPSSLTSVTISAIVTVCALFGVSVALMEWSQNQGSGLHILRKSLVSVVRNPMVMAPVVGVIYGATVSTVPTGADHFLKYLSDAASPCALVSLGAFIGEERQPTRWSKVSPLVALKLFGQPSVTWVFAHMVFHLSPALTGVAVVIAALPTGTGPYMLANMYGRDAQAVAGSILMSTLLSLITITGLIALLGSG</sequence>
<keyword evidence="5 7" id="KW-1133">Transmembrane helix</keyword>
<dbReference type="GO" id="GO:0016020">
    <property type="term" value="C:membrane"/>
    <property type="evidence" value="ECO:0007669"/>
    <property type="project" value="UniProtKB-SubCell"/>
</dbReference>
<protein>
    <submittedName>
        <fullName evidence="8">AEC family transporter</fullName>
    </submittedName>
</protein>
<dbReference type="PANTHER" id="PTHR36838:SF3">
    <property type="entry name" value="TRANSPORTER AUXIN EFFLUX CARRIER EC FAMILY"/>
    <property type="match status" value="1"/>
</dbReference>
<feature type="transmembrane region" description="Helical" evidence="7">
    <location>
        <begin position="286"/>
        <end position="308"/>
    </location>
</feature>
<comment type="subcellular location">
    <subcellularLocation>
        <location evidence="1">Membrane</location>
        <topology evidence="1">Multi-pass membrane protein</topology>
    </subcellularLocation>
</comment>
<dbReference type="Proteomes" id="UP000515873">
    <property type="component" value="Chromosome"/>
</dbReference>
<organism evidence="8 9">
    <name type="scientific">Dyella telluris</name>
    <dbReference type="NCBI Taxonomy" id="2763498"/>
    <lineage>
        <taxon>Bacteria</taxon>
        <taxon>Pseudomonadati</taxon>
        <taxon>Pseudomonadota</taxon>
        <taxon>Gammaproteobacteria</taxon>
        <taxon>Lysobacterales</taxon>
        <taxon>Rhodanobacteraceae</taxon>
        <taxon>Dyella</taxon>
    </lineage>
</organism>
<feature type="transmembrane region" description="Helical" evidence="7">
    <location>
        <begin position="95"/>
        <end position="119"/>
    </location>
</feature>
<feature type="transmembrane region" description="Helical" evidence="7">
    <location>
        <begin position="166"/>
        <end position="183"/>
    </location>
</feature>
<evidence type="ECO:0000256" key="3">
    <source>
        <dbReference type="ARBA" id="ARBA00022475"/>
    </source>
</evidence>
<keyword evidence="3" id="KW-1003">Cell membrane</keyword>
<feature type="transmembrane region" description="Helical" evidence="7">
    <location>
        <begin position="6"/>
        <end position="23"/>
    </location>
</feature>
<dbReference type="GO" id="GO:0055085">
    <property type="term" value="P:transmembrane transport"/>
    <property type="evidence" value="ECO:0007669"/>
    <property type="project" value="InterPro"/>
</dbReference>
<dbReference type="InterPro" id="IPR004776">
    <property type="entry name" value="Mem_transp_PIN-like"/>
</dbReference>
<dbReference type="EMBL" id="CP060412">
    <property type="protein sequence ID" value="QNK03941.1"/>
    <property type="molecule type" value="Genomic_DNA"/>
</dbReference>
<dbReference type="Pfam" id="PF03547">
    <property type="entry name" value="Mem_trans"/>
    <property type="match status" value="1"/>
</dbReference>
<accession>A0A7G8QAY3</accession>
<feature type="transmembrane region" description="Helical" evidence="7">
    <location>
        <begin position="243"/>
        <end position="266"/>
    </location>
</feature>
<dbReference type="KEGG" id="dtl:H8F01_20190"/>
<evidence type="ECO:0000256" key="6">
    <source>
        <dbReference type="ARBA" id="ARBA00023136"/>
    </source>
</evidence>
<feature type="transmembrane region" description="Helical" evidence="7">
    <location>
        <begin position="125"/>
        <end position="145"/>
    </location>
</feature>